<dbReference type="GO" id="GO:0016787">
    <property type="term" value="F:hydrolase activity"/>
    <property type="evidence" value="ECO:0007669"/>
    <property type="project" value="UniProtKB-KW"/>
</dbReference>
<evidence type="ECO:0000256" key="1">
    <source>
        <dbReference type="ARBA" id="ARBA00022801"/>
    </source>
</evidence>
<keyword evidence="1" id="KW-0378">Hydrolase</keyword>
<dbReference type="PANTHER" id="PTHR48081">
    <property type="entry name" value="AB HYDROLASE SUPERFAMILY PROTEIN C4A8.06C"/>
    <property type="match status" value="1"/>
</dbReference>
<name>A0A0C7G6Y8_PARSO</name>
<dbReference type="RefSeq" id="WP_055333317.1">
    <property type="nucleotide sequence ID" value="NZ_CDNF01000003.1"/>
</dbReference>
<evidence type="ECO:0000313" key="4">
    <source>
        <dbReference type="Proteomes" id="UP000049127"/>
    </source>
</evidence>
<dbReference type="SUPFAM" id="SSF53474">
    <property type="entry name" value="alpha/beta-Hydrolases"/>
    <property type="match status" value="1"/>
</dbReference>
<dbReference type="InterPro" id="IPR029058">
    <property type="entry name" value="AB_hydrolase_fold"/>
</dbReference>
<sequence>MNKYRIKETMLKIPLAYNIIKANLSNREIKSIDQNYGRDKRQYYRIFNCRKESPIIFFVHGGSWWHGSPKRYSYIGKFFNSRGYTVILTSYRLVPKFTYPTQINDVFEGFKHFLRNESINGDKNRIYIVGFSAGGELAANLVFNKKLHNKYNINSIIFKRFVSISGVLDFEKCNRSYAKMIIRNYLNKNSLRECNPINLIEGNEKIPVLCIHGKEDSLINPECSISFISKINNTKIAKLILLNNTYHSNILNLLRKDGTKESKLILEFLK</sequence>
<evidence type="ECO:0000313" key="3">
    <source>
        <dbReference type="EMBL" id="CEQ03890.1"/>
    </source>
</evidence>
<dbReference type="AlphaFoldDB" id="A0A0C7G6Y8"/>
<gene>
    <name evidence="3" type="ORF">R28058_16231</name>
</gene>
<dbReference type="Pfam" id="PF20434">
    <property type="entry name" value="BD-FAE"/>
    <property type="match status" value="1"/>
</dbReference>
<proteinExistence type="predicted"/>
<protein>
    <submittedName>
        <fullName evidence="3">Lipase</fullName>
    </submittedName>
</protein>
<dbReference type="Gene3D" id="3.40.50.1820">
    <property type="entry name" value="alpha/beta hydrolase"/>
    <property type="match status" value="1"/>
</dbReference>
<dbReference type="InterPro" id="IPR049492">
    <property type="entry name" value="BD-FAE-like_dom"/>
</dbReference>
<dbReference type="OrthoDB" id="9815425at2"/>
<dbReference type="InterPro" id="IPR050300">
    <property type="entry name" value="GDXG_lipolytic_enzyme"/>
</dbReference>
<dbReference type="Proteomes" id="UP000049127">
    <property type="component" value="Unassembled WGS sequence"/>
</dbReference>
<feature type="domain" description="BD-FAE-like" evidence="2">
    <location>
        <begin position="50"/>
        <end position="230"/>
    </location>
</feature>
<accession>A0A0C7G6Y8</accession>
<evidence type="ECO:0000259" key="2">
    <source>
        <dbReference type="Pfam" id="PF20434"/>
    </source>
</evidence>
<reference evidence="3 4" key="1">
    <citation type="submission" date="2015-01" db="EMBL/GenBank/DDBJ databases">
        <authorList>
            <person name="Aslett A.Martin."/>
            <person name="De Silva Nishadi"/>
        </authorList>
    </citation>
    <scope>NUCLEOTIDE SEQUENCE [LARGE SCALE GENOMIC DNA]</scope>
    <source>
        <strain evidence="3 4">R28058</strain>
    </source>
</reference>
<dbReference type="EMBL" id="CEKZ01000003">
    <property type="protein sequence ID" value="CEQ03890.1"/>
    <property type="molecule type" value="Genomic_DNA"/>
</dbReference>
<organism evidence="3 4">
    <name type="scientific">Paraclostridium sordellii</name>
    <name type="common">Clostridium sordellii</name>
    <dbReference type="NCBI Taxonomy" id="1505"/>
    <lineage>
        <taxon>Bacteria</taxon>
        <taxon>Bacillati</taxon>
        <taxon>Bacillota</taxon>
        <taxon>Clostridia</taxon>
        <taxon>Peptostreptococcales</taxon>
        <taxon>Peptostreptococcaceae</taxon>
        <taxon>Paraclostridium</taxon>
    </lineage>
</organism>